<feature type="domain" description="GFO/IDH/MocA-like oxidoreductase" evidence="3">
    <location>
        <begin position="134"/>
        <end position="260"/>
    </location>
</feature>
<dbReference type="InterPro" id="IPR036291">
    <property type="entry name" value="NAD(P)-bd_dom_sf"/>
</dbReference>
<reference evidence="4" key="1">
    <citation type="journal article" date="2020" name="mSystems">
        <title>Genome- and Community-Level Interaction Insights into Carbon Utilization and Element Cycling Functions of Hydrothermarchaeota in Hydrothermal Sediment.</title>
        <authorList>
            <person name="Zhou Z."/>
            <person name="Liu Y."/>
            <person name="Xu W."/>
            <person name="Pan J."/>
            <person name="Luo Z.H."/>
            <person name="Li M."/>
        </authorList>
    </citation>
    <scope>NUCLEOTIDE SEQUENCE [LARGE SCALE GENOMIC DNA]</scope>
    <source>
        <strain evidence="4">SpSt-289</strain>
    </source>
</reference>
<evidence type="ECO:0000313" key="4">
    <source>
        <dbReference type="EMBL" id="HDX30639.1"/>
    </source>
</evidence>
<evidence type="ECO:0000259" key="3">
    <source>
        <dbReference type="Pfam" id="PF22725"/>
    </source>
</evidence>
<keyword evidence="1" id="KW-0560">Oxidoreductase</keyword>
<dbReference type="InterPro" id="IPR000683">
    <property type="entry name" value="Gfo/Idh/MocA-like_OxRdtase_N"/>
</dbReference>
<protein>
    <submittedName>
        <fullName evidence="4">Gfo/Idh/MocA family oxidoreductase</fullName>
    </submittedName>
</protein>
<evidence type="ECO:0000256" key="1">
    <source>
        <dbReference type="ARBA" id="ARBA00023002"/>
    </source>
</evidence>
<dbReference type="Pfam" id="PF01408">
    <property type="entry name" value="GFO_IDH_MocA"/>
    <property type="match status" value="1"/>
</dbReference>
<dbReference type="InterPro" id="IPR055170">
    <property type="entry name" value="GFO_IDH_MocA-like_dom"/>
</dbReference>
<evidence type="ECO:0000259" key="2">
    <source>
        <dbReference type="Pfam" id="PF01408"/>
    </source>
</evidence>
<dbReference type="Gene3D" id="3.40.50.720">
    <property type="entry name" value="NAD(P)-binding Rossmann-like Domain"/>
    <property type="match status" value="1"/>
</dbReference>
<dbReference type="SUPFAM" id="SSF51735">
    <property type="entry name" value="NAD(P)-binding Rossmann-fold domains"/>
    <property type="match status" value="1"/>
</dbReference>
<dbReference type="PANTHER" id="PTHR43818:SF11">
    <property type="entry name" value="BCDNA.GH03377"/>
    <property type="match status" value="1"/>
</dbReference>
<comment type="caution">
    <text evidence="4">The sequence shown here is derived from an EMBL/GenBank/DDBJ whole genome shotgun (WGS) entry which is preliminary data.</text>
</comment>
<dbReference type="Gene3D" id="3.30.360.10">
    <property type="entry name" value="Dihydrodipicolinate Reductase, domain 2"/>
    <property type="match status" value="1"/>
</dbReference>
<dbReference type="SUPFAM" id="SSF55347">
    <property type="entry name" value="Glyceraldehyde-3-phosphate dehydrogenase-like, C-terminal domain"/>
    <property type="match status" value="1"/>
</dbReference>
<accession>A0A7C1FEG5</accession>
<feature type="domain" description="Gfo/Idh/MocA-like oxidoreductase N-terminal" evidence="2">
    <location>
        <begin position="8"/>
        <end position="122"/>
    </location>
</feature>
<dbReference type="GO" id="GO:0016491">
    <property type="term" value="F:oxidoreductase activity"/>
    <property type="evidence" value="ECO:0007669"/>
    <property type="project" value="UniProtKB-KW"/>
</dbReference>
<organism evidence="4">
    <name type="scientific">Caldilinea aerophila</name>
    <dbReference type="NCBI Taxonomy" id="133453"/>
    <lineage>
        <taxon>Bacteria</taxon>
        <taxon>Bacillati</taxon>
        <taxon>Chloroflexota</taxon>
        <taxon>Caldilineae</taxon>
        <taxon>Caldilineales</taxon>
        <taxon>Caldilineaceae</taxon>
        <taxon>Caldilinea</taxon>
    </lineage>
</organism>
<proteinExistence type="predicted"/>
<dbReference type="InterPro" id="IPR050463">
    <property type="entry name" value="Gfo/Idh/MocA_oxidrdct_glycsds"/>
</dbReference>
<dbReference type="AlphaFoldDB" id="A0A7C1FEG5"/>
<dbReference type="GO" id="GO:0000166">
    <property type="term" value="F:nucleotide binding"/>
    <property type="evidence" value="ECO:0007669"/>
    <property type="project" value="InterPro"/>
</dbReference>
<gene>
    <name evidence="4" type="ORF">ENQ20_04000</name>
</gene>
<sequence length="340" mass="38432">MTIRFAAVGLAHPHIFDMTRRLREAGARLVACWDDDPGNLAAFMRAFPDVERGHDITAIFEDRAVDLIVSAAVHDERAGLGVRAMRHEKDFLCTKPGFTTLEQWEEARRVWMETGRRYIVYFGERFGNPATMLAGELVQQGAIGRVVHMTGFGPHRLLGRIARPPWLFQRDRYGGILNDLASHQIDQFLFFTGSVTAEIVAATVANHRHPQFPEFEDFGEVLLRSERATGYLRVDWLSPAGLSTWGDVRLFLQGTDGYIEVRKTCDLQGRVGGDHLFLVDHHGERYIHAADAPLPFMRLFLDDLRNRTERAVAQAHVFEASRLALLAQREAKALNRSTSV</sequence>
<name>A0A7C1FEG5_9CHLR</name>
<dbReference type="PANTHER" id="PTHR43818">
    <property type="entry name" value="BCDNA.GH03377"/>
    <property type="match status" value="1"/>
</dbReference>
<dbReference type="Pfam" id="PF22725">
    <property type="entry name" value="GFO_IDH_MocA_C3"/>
    <property type="match status" value="1"/>
</dbReference>
<dbReference type="EMBL" id="DSMG01000045">
    <property type="protein sequence ID" value="HDX30639.1"/>
    <property type="molecule type" value="Genomic_DNA"/>
</dbReference>